<proteinExistence type="predicted"/>
<dbReference type="Pfam" id="PF19276">
    <property type="entry name" value="HD_assoc_2"/>
    <property type="match status" value="1"/>
</dbReference>
<dbReference type="InterPro" id="IPR003607">
    <property type="entry name" value="HD/PDEase_dom"/>
</dbReference>
<dbReference type="KEGG" id="gaz:Pan241w_36320"/>
<evidence type="ECO:0000313" key="3">
    <source>
        <dbReference type="Proteomes" id="UP000317171"/>
    </source>
</evidence>
<organism evidence="2 3">
    <name type="scientific">Gimesia alba</name>
    <dbReference type="NCBI Taxonomy" id="2527973"/>
    <lineage>
        <taxon>Bacteria</taxon>
        <taxon>Pseudomonadati</taxon>
        <taxon>Planctomycetota</taxon>
        <taxon>Planctomycetia</taxon>
        <taxon>Planctomycetales</taxon>
        <taxon>Planctomycetaceae</taxon>
        <taxon>Gimesia</taxon>
    </lineage>
</organism>
<dbReference type="GO" id="GO:0008832">
    <property type="term" value="F:dGTPase activity"/>
    <property type="evidence" value="ECO:0007669"/>
    <property type="project" value="TreeGrafter"/>
</dbReference>
<dbReference type="OrthoDB" id="9803619at2"/>
<dbReference type="Proteomes" id="UP000317171">
    <property type="component" value="Chromosome"/>
</dbReference>
<dbReference type="InterPro" id="IPR050135">
    <property type="entry name" value="dGTPase-like"/>
</dbReference>
<dbReference type="SUPFAM" id="SSF109604">
    <property type="entry name" value="HD-domain/PDEase-like"/>
    <property type="match status" value="1"/>
</dbReference>
<gene>
    <name evidence="2" type="ORF">Pan241w_36320</name>
</gene>
<dbReference type="RefSeq" id="WP_145218279.1">
    <property type="nucleotide sequence ID" value="NZ_CP036269.1"/>
</dbReference>
<dbReference type="PANTHER" id="PTHR11373:SF4">
    <property type="entry name" value="DEOXYNUCLEOSIDE TRIPHOSPHATE TRIPHOSPHOHYDROLASE SAMHD1"/>
    <property type="match status" value="1"/>
</dbReference>
<keyword evidence="3" id="KW-1185">Reference proteome</keyword>
<dbReference type="SMART" id="SM00471">
    <property type="entry name" value="HDc"/>
    <property type="match status" value="1"/>
</dbReference>
<reference evidence="2 3" key="1">
    <citation type="submission" date="2019-02" db="EMBL/GenBank/DDBJ databases">
        <title>Deep-cultivation of Planctomycetes and their phenomic and genomic characterization uncovers novel biology.</title>
        <authorList>
            <person name="Wiegand S."/>
            <person name="Jogler M."/>
            <person name="Boedeker C."/>
            <person name="Pinto D."/>
            <person name="Vollmers J."/>
            <person name="Rivas-Marin E."/>
            <person name="Kohn T."/>
            <person name="Peeters S.H."/>
            <person name="Heuer A."/>
            <person name="Rast P."/>
            <person name="Oberbeckmann S."/>
            <person name="Bunk B."/>
            <person name="Jeske O."/>
            <person name="Meyerdierks A."/>
            <person name="Storesund J.E."/>
            <person name="Kallscheuer N."/>
            <person name="Luecker S."/>
            <person name="Lage O.M."/>
            <person name="Pohl T."/>
            <person name="Merkel B.J."/>
            <person name="Hornburger P."/>
            <person name="Mueller R.-W."/>
            <person name="Bruemmer F."/>
            <person name="Labrenz M."/>
            <person name="Spormann A.M."/>
            <person name="Op den Camp H."/>
            <person name="Overmann J."/>
            <person name="Amann R."/>
            <person name="Jetten M.S.M."/>
            <person name="Mascher T."/>
            <person name="Medema M.H."/>
            <person name="Devos D.P."/>
            <person name="Kaster A.-K."/>
            <person name="Ovreas L."/>
            <person name="Rohde M."/>
            <person name="Galperin M.Y."/>
            <person name="Jogler C."/>
        </authorList>
    </citation>
    <scope>NUCLEOTIDE SEQUENCE [LARGE SCALE GENOMIC DNA]</scope>
    <source>
        <strain evidence="2 3">Pan241w</strain>
    </source>
</reference>
<protein>
    <submittedName>
        <fullName evidence="2">HD domain protein</fullName>
    </submittedName>
</protein>
<dbReference type="EMBL" id="CP036269">
    <property type="protein sequence ID" value="QDT43531.1"/>
    <property type="molecule type" value="Genomic_DNA"/>
</dbReference>
<evidence type="ECO:0000313" key="2">
    <source>
        <dbReference type="EMBL" id="QDT43531.1"/>
    </source>
</evidence>
<dbReference type="CDD" id="cd00077">
    <property type="entry name" value="HDc"/>
    <property type="match status" value="1"/>
</dbReference>
<dbReference type="GO" id="GO:0006203">
    <property type="term" value="P:dGTP catabolic process"/>
    <property type="evidence" value="ECO:0007669"/>
    <property type="project" value="TreeGrafter"/>
</dbReference>
<feature type="domain" description="HD/PDEase" evidence="1">
    <location>
        <begin position="63"/>
        <end position="202"/>
    </location>
</feature>
<dbReference type="PANTHER" id="PTHR11373">
    <property type="entry name" value="DEOXYNUCLEOSIDE TRIPHOSPHATE TRIPHOSPHOHYDROLASE"/>
    <property type="match status" value="1"/>
</dbReference>
<dbReference type="AlphaFoldDB" id="A0A517RI36"/>
<accession>A0A517RI36</accession>
<dbReference type="Pfam" id="PF01966">
    <property type="entry name" value="HD"/>
    <property type="match status" value="1"/>
</dbReference>
<dbReference type="Gene3D" id="1.10.3210.10">
    <property type="entry name" value="Hypothetical protein af1432"/>
    <property type="match status" value="1"/>
</dbReference>
<dbReference type="InterPro" id="IPR006674">
    <property type="entry name" value="HD_domain"/>
</dbReference>
<sequence length="445" mass="50818">MNHPYVEIPELSNLQSGSGLVRIPYQQDVPFTKRVRALVDTAEFRRLSQITQLGFTALVYPGATHTRFEHALGVYHNALQYLWQLGKDARFAAIIDVHTAEVLIAAALLHDIGHWAFCHLIEDMSLEGIPRHELFAREFLSEGHELAGILKSEWGIEPEEVLDILVPKSDTTEMRLVRSILSGPIDIDKMDYLDRDSLHAGVPYGRNFDKNRLIHSLMVNEAGDGLAIGSKGKTAAELMVFARYVMFSEVYWHHAVRSASTMFARAFFHLYPKLDLTEYFQLTEADSIAVLRKQAKGTACERLVEGIFSTKRLLYKRVAEFSFYESADVFELIAHQPVSSLVKWSENLAQRIAQRLNQKVESTDILIDAPPTHREVEFDVEIYSAREARYQPLHIVSPVVDTLARKQFDDFVKRVRVFAHPEIARQCAEMQEFEKLLVESVQESF</sequence>
<name>A0A517RI36_9PLAN</name>
<evidence type="ECO:0000259" key="1">
    <source>
        <dbReference type="SMART" id="SM00471"/>
    </source>
</evidence>
<dbReference type="InterPro" id="IPR045509">
    <property type="entry name" value="HD_assoc_2"/>
</dbReference>